<organism evidence="1 2">
    <name type="scientific">Diacronema lutheri</name>
    <name type="common">Unicellular marine alga</name>
    <name type="synonym">Monochrysis lutheri</name>
    <dbReference type="NCBI Taxonomy" id="2081491"/>
    <lineage>
        <taxon>Eukaryota</taxon>
        <taxon>Haptista</taxon>
        <taxon>Haptophyta</taxon>
        <taxon>Pavlovophyceae</taxon>
        <taxon>Pavlovales</taxon>
        <taxon>Pavlovaceae</taxon>
        <taxon>Diacronema</taxon>
    </lineage>
</organism>
<dbReference type="OMA" id="RWINIDP"/>
<name>A0A8J6C3L6_DIALT</name>
<evidence type="ECO:0000313" key="2">
    <source>
        <dbReference type="Proteomes" id="UP000751190"/>
    </source>
</evidence>
<dbReference type="OrthoDB" id="405944at2759"/>
<evidence type="ECO:0000313" key="1">
    <source>
        <dbReference type="EMBL" id="KAG8457536.1"/>
    </source>
</evidence>
<comment type="caution">
    <text evidence="1">The sequence shown here is derived from an EMBL/GenBank/DDBJ whole genome shotgun (WGS) entry which is preliminary data.</text>
</comment>
<proteinExistence type="predicted"/>
<protein>
    <submittedName>
        <fullName evidence="1">Uncharacterized protein</fullName>
    </submittedName>
</protein>
<sequence length="297" mass="33323">MGSTDKTYWPTDADVPRVYDPPQRKASFANQVMLCYVTGHRNPLCVRFPCCVAQVLRSGFCNPGVEYFSLTDPDTALERMLSNTAHPNCPAEQKAVFWMEDNIAGEVLITVQDAEWSADGTVGTKTNRLNWTRDPTCFASLLGSPLYFRAVGPAEVTLRYSPDRKWIMIHGAKTFWMRVLQADDTLTTPDGAPLSGVEPGDFMRITWKDPTDPSSGLAYQYLWKKIAWLDGAGRLVKSKRYDGVLQQAQMAMPAGSTPWCGFFNCCLTKQQRMNQYLPLSNLQYVVVPPRTASIQRV</sequence>
<reference evidence="1" key="1">
    <citation type="submission" date="2021-05" db="EMBL/GenBank/DDBJ databases">
        <title>The genome of the haptophyte Pavlova lutheri (Diacronema luteri, Pavlovales) - a model for lipid biosynthesis in eukaryotic algae.</title>
        <authorList>
            <person name="Hulatt C.J."/>
            <person name="Posewitz M.C."/>
        </authorList>
    </citation>
    <scope>NUCLEOTIDE SEQUENCE</scope>
    <source>
        <strain evidence="1">NIVA-4/92</strain>
    </source>
</reference>
<keyword evidence="2" id="KW-1185">Reference proteome</keyword>
<gene>
    <name evidence="1" type="ORF">KFE25_004172</name>
</gene>
<dbReference type="EMBL" id="JAGTXO010000068">
    <property type="protein sequence ID" value="KAG8457536.1"/>
    <property type="molecule type" value="Genomic_DNA"/>
</dbReference>
<dbReference type="AlphaFoldDB" id="A0A8J6C3L6"/>
<dbReference type="Proteomes" id="UP000751190">
    <property type="component" value="Unassembled WGS sequence"/>
</dbReference>
<accession>A0A8J6C3L6</accession>